<evidence type="ECO:0000313" key="3">
    <source>
        <dbReference type="Proteomes" id="UP000434172"/>
    </source>
</evidence>
<keyword evidence="3" id="KW-1185">Reference proteome</keyword>
<dbReference type="AlphaFoldDB" id="A0A8H3VYS6"/>
<accession>A0A8H3VYS6</accession>
<dbReference type="OrthoDB" id="10637624at2759"/>
<name>A0A8H3VYS6_9PEZI</name>
<evidence type="ECO:0000256" key="1">
    <source>
        <dbReference type="SAM" id="MobiDB-lite"/>
    </source>
</evidence>
<organism evidence="2 3">
    <name type="scientific">Colletotrichum asianum</name>
    <dbReference type="NCBI Taxonomy" id="702518"/>
    <lineage>
        <taxon>Eukaryota</taxon>
        <taxon>Fungi</taxon>
        <taxon>Dikarya</taxon>
        <taxon>Ascomycota</taxon>
        <taxon>Pezizomycotina</taxon>
        <taxon>Sordariomycetes</taxon>
        <taxon>Hypocreomycetidae</taxon>
        <taxon>Glomerellales</taxon>
        <taxon>Glomerellaceae</taxon>
        <taxon>Colletotrichum</taxon>
        <taxon>Colletotrichum gloeosporioides species complex</taxon>
    </lineage>
</organism>
<proteinExistence type="predicted"/>
<comment type="caution">
    <text evidence="2">The sequence shown here is derived from an EMBL/GenBank/DDBJ whole genome shotgun (WGS) entry which is preliminary data.</text>
</comment>
<sequence length="90" mass="10386">MKMLKLKRAFGPEPGRLRHWLKPKPGNMRREDRKMNRTVGCRAPSGPKQVSVSLVCFFFFCFRCFDDGSGQGGHLWRRQGRRCLGDAKSD</sequence>
<dbReference type="Proteomes" id="UP000434172">
    <property type="component" value="Unassembled WGS sequence"/>
</dbReference>
<dbReference type="EMBL" id="WOWK01000168">
    <property type="protein sequence ID" value="KAF0316182.1"/>
    <property type="molecule type" value="Genomic_DNA"/>
</dbReference>
<protein>
    <submittedName>
        <fullName evidence="2">Uncharacterized protein</fullName>
    </submittedName>
</protein>
<evidence type="ECO:0000313" key="2">
    <source>
        <dbReference type="EMBL" id="KAF0316182.1"/>
    </source>
</evidence>
<gene>
    <name evidence="2" type="ORF">GQ607_016551</name>
</gene>
<feature type="region of interest" description="Disordered" evidence="1">
    <location>
        <begin position="15"/>
        <end position="46"/>
    </location>
</feature>
<reference evidence="2 3" key="1">
    <citation type="submission" date="2019-12" db="EMBL/GenBank/DDBJ databases">
        <title>A genome sequence resource for the geographically widespread anthracnose pathogen Colletotrichum asianum.</title>
        <authorList>
            <person name="Meng Y."/>
        </authorList>
    </citation>
    <scope>NUCLEOTIDE SEQUENCE [LARGE SCALE GENOMIC DNA]</scope>
    <source>
        <strain evidence="2 3">ICMP 18580</strain>
    </source>
</reference>